<accession>A0ABQ4D3S5</accession>
<dbReference type="RefSeq" id="WP_203719015.1">
    <property type="nucleotide sequence ID" value="NZ_BONE01000123.1"/>
</dbReference>
<sequence>MAYFSERVEPWRPLYISPFIVGPTAANRGIRAGIARLAREVEGVAWEAADDEAAVDVELHVSGEFLKPDFAGLRTGRWSQLSRVFVVQYAVPTELEGSSEEEVVGHLKLLLPGAVALAEQGLANRRNSLPTRQAGIVAGVVSAMFAQ</sequence>
<evidence type="ECO:0000313" key="1">
    <source>
        <dbReference type="EMBL" id="GIF78182.1"/>
    </source>
</evidence>
<evidence type="ECO:0000313" key="2">
    <source>
        <dbReference type="Proteomes" id="UP000604117"/>
    </source>
</evidence>
<dbReference type="EMBL" id="BONE01000123">
    <property type="protein sequence ID" value="GIF78182.1"/>
    <property type="molecule type" value="Genomic_DNA"/>
</dbReference>
<dbReference type="Proteomes" id="UP000604117">
    <property type="component" value="Unassembled WGS sequence"/>
</dbReference>
<keyword evidence="2" id="KW-1185">Reference proteome</keyword>
<reference evidence="1 2" key="1">
    <citation type="submission" date="2021-01" db="EMBL/GenBank/DDBJ databases">
        <title>Whole genome shotgun sequence of Asanoa siamensis NBRC 107932.</title>
        <authorList>
            <person name="Komaki H."/>
            <person name="Tamura T."/>
        </authorList>
    </citation>
    <scope>NUCLEOTIDE SEQUENCE [LARGE SCALE GENOMIC DNA]</scope>
    <source>
        <strain evidence="1 2">NBRC 107932</strain>
    </source>
</reference>
<organism evidence="1 2">
    <name type="scientific">Asanoa siamensis</name>
    <dbReference type="NCBI Taxonomy" id="926357"/>
    <lineage>
        <taxon>Bacteria</taxon>
        <taxon>Bacillati</taxon>
        <taxon>Actinomycetota</taxon>
        <taxon>Actinomycetes</taxon>
        <taxon>Micromonosporales</taxon>
        <taxon>Micromonosporaceae</taxon>
        <taxon>Asanoa</taxon>
    </lineage>
</organism>
<protein>
    <submittedName>
        <fullName evidence="1">Uncharacterized protein</fullName>
    </submittedName>
</protein>
<proteinExistence type="predicted"/>
<gene>
    <name evidence="1" type="ORF">Asi02nite_77000</name>
</gene>
<comment type="caution">
    <text evidence="1">The sequence shown here is derived from an EMBL/GenBank/DDBJ whole genome shotgun (WGS) entry which is preliminary data.</text>
</comment>
<name>A0ABQ4D3S5_9ACTN</name>